<feature type="compositionally biased region" description="Low complexity" evidence="1">
    <location>
        <begin position="51"/>
        <end position="65"/>
    </location>
</feature>
<feature type="compositionally biased region" description="Polar residues" evidence="1">
    <location>
        <begin position="117"/>
        <end position="131"/>
    </location>
</feature>
<feature type="compositionally biased region" description="Polar residues" evidence="1">
    <location>
        <begin position="198"/>
        <end position="222"/>
    </location>
</feature>
<dbReference type="Proteomes" id="UP000038830">
    <property type="component" value="Unassembled WGS sequence"/>
</dbReference>
<evidence type="ECO:0000256" key="1">
    <source>
        <dbReference type="SAM" id="MobiDB-lite"/>
    </source>
</evidence>
<feature type="region of interest" description="Disordered" evidence="1">
    <location>
        <begin position="445"/>
        <end position="464"/>
    </location>
</feature>
<feature type="region of interest" description="Disordered" evidence="1">
    <location>
        <begin position="480"/>
        <end position="500"/>
    </location>
</feature>
<feature type="region of interest" description="Disordered" evidence="1">
    <location>
        <begin position="579"/>
        <end position="601"/>
    </location>
</feature>
<feature type="region of interest" description="Disordered" evidence="1">
    <location>
        <begin position="1"/>
        <end position="318"/>
    </location>
</feature>
<accession>A0A0H5C5R1</accession>
<organism evidence="2 3">
    <name type="scientific">Cyberlindnera jadinii (strain ATCC 18201 / CBS 1600 / BCRC 20928 / JCM 3617 / NBRC 0987 / NRRL Y-1542)</name>
    <name type="common">Torula yeast</name>
    <name type="synonym">Candida utilis</name>
    <dbReference type="NCBI Taxonomy" id="983966"/>
    <lineage>
        <taxon>Eukaryota</taxon>
        <taxon>Fungi</taxon>
        <taxon>Dikarya</taxon>
        <taxon>Ascomycota</taxon>
        <taxon>Saccharomycotina</taxon>
        <taxon>Saccharomycetes</taxon>
        <taxon>Phaffomycetales</taxon>
        <taxon>Phaffomycetaceae</taxon>
        <taxon>Cyberlindnera</taxon>
    </lineage>
</organism>
<feature type="region of interest" description="Disordered" evidence="1">
    <location>
        <begin position="334"/>
        <end position="424"/>
    </location>
</feature>
<evidence type="ECO:0000313" key="2">
    <source>
        <dbReference type="EMBL" id="CEP23147.1"/>
    </source>
</evidence>
<feature type="compositionally biased region" description="Polar residues" evidence="1">
    <location>
        <begin position="246"/>
        <end position="265"/>
    </location>
</feature>
<protein>
    <submittedName>
        <fullName evidence="2">Uncharacterized protein</fullName>
    </submittedName>
</protein>
<feature type="compositionally biased region" description="Polar residues" evidence="1">
    <location>
        <begin position="101"/>
        <end position="110"/>
    </location>
</feature>
<feature type="compositionally biased region" description="Polar residues" evidence="1">
    <location>
        <begin position="303"/>
        <end position="312"/>
    </location>
</feature>
<dbReference type="AlphaFoldDB" id="A0A0H5C5R1"/>
<feature type="compositionally biased region" description="Polar residues" evidence="1">
    <location>
        <begin position="11"/>
        <end position="32"/>
    </location>
</feature>
<proteinExistence type="predicted"/>
<sequence>MYQSQRHRAGSVSSLSSNPQSRVPRDLSTSSLIDLDPKFTRASRSKQQLHSHAMSSTPSMVSSKSRAIPRSQSFQQVPTIAVNEQRLHRAQGSGKLRKSESLTVIPTTRRPSVERVQVQQFRNHNQFSSNGAFPHRQPFHGDNYQLQQHGPPHQQQIHEQQQQSQPQQSQPLRRHANRPTQSFMFPNGEVYIPRNKQRGSLSNLNKLNTTVVPQSRGPSSAPSMLARPMSNHSSSGGHSSSNSSSTIVSDNGVSTTSNTLSIRDNTLTLSFPTSSASPSPSRTSRTNSSLGESTPPSSVDDFTVNSNGSTSGFMGKPGDGSVVLLQKIEELSSTTDDTLTRQHQHSEHNINTDDKSNSATPGDVENTKSPVDVRREDRSQRVPSPPQIQLPAQKRESQQLKASIAQEKQHATAPPATSLQKRHTKVEVERKPSGLKKFLSRIFSSKKKNKHATNQIPKSPLSRVINDDSSTSVCNAPAVDKQQAATPALEHHQHQEQEQEQVLVVQPPISADNGRTHESNSVDDTFSFLEGDEDAGINVAQLPLDVADGDFDDDDYKSELILDTLFSRLSGTSDVKSIDLKKRDKEPQQKQRAVQPSDADDEDYVMTFDDMEFIEKITEFGETSFPDLAQPDMGQSHRKLLRSKSIERRRSIRSISSSSKWSTQANTNSVFVAEALPLEQMTVVTTNRLKSPVEGDAVVVESIMKHGKALDNKTVKSVQFDNRVFVNVTYPATVYNRHSVPVSSYKLGPQMVQHIRRELNEFKRHMVVHQQSIANTHFFRP</sequence>
<feature type="compositionally biased region" description="Basic and acidic residues" evidence="1">
    <location>
        <begin position="371"/>
        <end position="380"/>
    </location>
</feature>
<evidence type="ECO:0000313" key="3">
    <source>
        <dbReference type="Proteomes" id="UP000038830"/>
    </source>
</evidence>
<feature type="compositionally biased region" description="Low complexity" evidence="1">
    <location>
        <begin position="230"/>
        <end position="245"/>
    </location>
</feature>
<dbReference type="EMBL" id="CDQK01000004">
    <property type="protein sequence ID" value="CEP23147.1"/>
    <property type="molecule type" value="Genomic_DNA"/>
</dbReference>
<feature type="compositionally biased region" description="Low complexity" evidence="1">
    <location>
        <begin position="145"/>
        <end position="171"/>
    </location>
</feature>
<gene>
    <name evidence="2" type="ORF">BN1211_3665</name>
</gene>
<name>A0A0H5C5R1_CYBJN</name>
<reference evidence="3" key="1">
    <citation type="journal article" date="2015" name="J. Biotechnol.">
        <title>The structure of the Cyberlindnera jadinii genome and its relation to Candida utilis analyzed by the occurrence of single nucleotide polymorphisms.</title>
        <authorList>
            <person name="Rupp O."/>
            <person name="Brinkrolf K."/>
            <person name="Buerth C."/>
            <person name="Kunigo M."/>
            <person name="Schneider J."/>
            <person name="Jaenicke S."/>
            <person name="Goesmann A."/>
            <person name="Puehler A."/>
            <person name="Jaeger K.-E."/>
            <person name="Ernst J.F."/>
        </authorList>
    </citation>
    <scope>NUCLEOTIDE SEQUENCE [LARGE SCALE GENOMIC DNA]</scope>
    <source>
        <strain evidence="3">ATCC 18201 / CBS 1600 / BCRC 20928 / JCM 3617 / NBRC 0987 / NRRL Y-1542</strain>
    </source>
</reference>
<feature type="compositionally biased region" description="Basic and acidic residues" evidence="1">
    <location>
        <begin position="579"/>
        <end position="589"/>
    </location>
</feature>
<feature type="compositionally biased region" description="Low complexity" evidence="1">
    <location>
        <begin position="266"/>
        <end position="290"/>
    </location>
</feature>
<feature type="compositionally biased region" description="Basic and acidic residues" evidence="1">
    <location>
        <begin position="338"/>
        <end position="356"/>
    </location>
</feature>